<evidence type="ECO:0000256" key="1">
    <source>
        <dbReference type="SAM" id="MobiDB-lite"/>
    </source>
</evidence>
<name>A0A1I2FXQ4_9ACTN</name>
<accession>A0A1I2FXQ4</accession>
<dbReference type="Proteomes" id="UP000199645">
    <property type="component" value="Unassembled WGS sequence"/>
</dbReference>
<reference evidence="2 3" key="1">
    <citation type="submission" date="2016-10" db="EMBL/GenBank/DDBJ databases">
        <authorList>
            <person name="de Groot N.N."/>
        </authorList>
    </citation>
    <scope>NUCLEOTIDE SEQUENCE [LARGE SCALE GENOMIC DNA]</scope>
    <source>
        <strain evidence="2 3">DSM 43019</strain>
    </source>
</reference>
<gene>
    <name evidence="2" type="ORF">SAMN05421541_10636</name>
</gene>
<sequence length="42" mass="4357">MAVSRGQPPPSEDRAPAGQGVEAVRPISDAIRVRVSERGVTG</sequence>
<evidence type="ECO:0000313" key="3">
    <source>
        <dbReference type="Proteomes" id="UP000199645"/>
    </source>
</evidence>
<dbReference type="EMBL" id="FONV01000006">
    <property type="protein sequence ID" value="SFF10132.1"/>
    <property type="molecule type" value="Genomic_DNA"/>
</dbReference>
<feature type="region of interest" description="Disordered" evidence="1">
    <location>
        <begin position="1"/>
        <end position="25"/>
    </location>
</feature>
<dbReference type="RefSeq" id="WP_275413202.1">
    <property type="nucleotide sequence ID" value="NZ_BOMT01000023.1"/>
</dbReference>
<protein>
    <submittedName>
        <fullName evidence="2">Uncharacterized protein</fullName>
    </submittedName>
</protein>
<keyword evidence="3" id="KW-1185">Reference proteome</keyword>
<proteinExistence type="predicted"/>
<organism evidence="2 3">
    <name type="scientific">Actinoplanes philippinensis</name>
    <dbReference type="NCBI Taxonomy" id="35752"/>
    <lineage>
        <taxon>Bacteria</taxon>
        <taxon>Bacillati</taxon>
        <taxon>Actinomycetota</taxon>
        <taxon>Actinomycetes</taxon>
        <taxon>Micromonosporales</taxon>
        <taxon>Micromonosporaceae</taxon>
        <taxon>Actinoplanes</taxon>
    </lineage>
</organism>
<dbReference type="AlphaFoldDB" id="A0A1I2FXQ4"/>
<evidence type="ECO:0000313" key="2">
    <source>
        <dbReference type="EMBL" id="SFF10132.1"/>
    </source>
</evidence>